<dbReference type="GO" id="GO:0016887">
    <property type="term" value="F:ATP hydrolysis activity"/>
    <property type="evidence" value="ECO:0007669"/>
    <property type="project" value="InterPro"/>
</dbReference>
<feature type="transmembrane region" description="Helical" evidence="7">
    <location>
        <begin position="284"/>
        <end position="302"/>
    </location>
</feature>
<dbReference type="Pfam" id="PF00005">
    <property type="entry name" value="ABC_tran"/>
    <property type="match status" value="2"/>
</dbReference>
<keyword evidence="4" id="KW-0067">ATP-binding</keyword>
<dbReference type="FunFam" id="3.40.50.300:FF:001598">
    <property type="entry name" value="ABC transporter ced-7"/>
    <property type="match status" value="1"/>
</dbReference>
<accession>A0A6V7WAP9</accession>
<dbReference type="OrthoDB" id="10255969at2759"/>
<dbReference type="PANTHER" id="PTHR19229:SF250">
    <property type="entry name" value="ABC TRANSPORTER DOMAIN-CONTAINING PROTEIN-RELATED"/>
    <property type="match status" value="1"/>
</dbReference>
<organism evidence="9 10">
    <name type="scientific">Meloidogyne enterolobii</name>
    <name type="common">Root-knot nematode worm</name>
    <name type="synonym">Meloidogyne mayaguensis</name>
    <dbReference type="NCBI Taxonomy" id="390850"/>
    <lineage>
        <taxon>Eukaryota</taxon>
        <taxon>Metazoa</taxon>
        <taxon>Ecdysozoa</taxon>
        <taxon>Nematoda</taxon>
        <taxon>Chromadorea</taxon>
        <taxon>Rhabditida</taxon>
        <taxon>Tylenchina</taxon>
        <taxon>Tylenchomorpha</taxon>
        <taxon>Tylenchoidea</taxon>
        <taxon>Meloidogynidae</taxon>
        <taxon>Meloidogyninae</taxon>
        <taxon>Meloidogyne</taxon>
    </lineage>
</organism>
<evidence type="ECO:0000256" key="5">
    <source>
        <dbReference type="ARBA" id="ARBA00022989"/>
    </source>
</evidence>
<feature type="transmembrane region" description="Helical" evidence="7">
    <location>
        <begin position="1284"/>
        <end position="1302"/>
    </location>
</feature>
<sequence>MNHLIFLINKIKKLLEMGFGPQLSLLLWKNLIVLWRSKCMFLLELAFLFILLPVVLVVVRYAPKPNIEEQYSFEPFQITGDSLDINRSISHISSIDKYYNCGRDVDIHLGFSYEPGMDKLAFEIMEALSERYSDNETMRIFIHNFTHLETMMEVLKEDLNSTREYMCSEYIGGVHFQSIRIQKGKSQPQLVYRILMPQKTNIRTQSHDFDLSLFWLDNSPGSVQADHNQIPGYPPYWQRGFLSIQFSIESTFIEMNKGPDFMKDKDFYLLRVPIDKSSTGGIELFLKAVLVLWLLSISGIMLHTSKEIVIDKEAGIKTYMSVMGLHPLAFYLSHIIFGIIKSTAVMVICTALLSIRVQYSSSLLFIILTVLFAVSMVFMAALFSAIFKTTQLAQLFCMVIPILLLILNHQLAPAITNVWLCFLFSLNPITAFSYGLAHIINAEKNMIYLGWFSIFDNGTTQFTIAYSLFMLVVDSAILCFLIFYIDSVFPTDGSAKKHPLFLFENFWKRHSHQRLNKMPPVDQTDSKILIENMEPENASIDEADIIIQNLSKRFGFWGNLAVDNLNFRAYRGQVVTVLLGHNGAGKTTTFSMITGSITSSGGYVIICGRNLEDNLDDCRKVIGYCPQHNPLFEKVTVREHLQLYAGLKTSTLNGPHGKNILNEEIADILDSINLRASIDIQSQNLSGGQKRKLCVAISLVAGSQVVLLDEPTAGMDPIARKEISTLLTKIKKDRTILLTTHYMDEADKLGDRVGIMVNGRLMCNGSPDFLKKKFGTGFILTILCNSEPQFFFENIEEILTTIQKHSPDAYVYRSNRFPQFSIILPISDKRHFADLFDELQFEKERLCIDSFGLSLNTLEQVFLRVGELAEPEEHKVFSEDVADGNVTETPAQKLASTLFGVRQQQFVNTNFSKIKLWLRQIFALLWRQYLWTIRNPLRSLLPIAIALLLFYLIKPSSSPKDSADSKHRSLSLDDANEQFRIPIQIADPKLHKVFTDLSESVCSNCFFNIDPKKDLHSELKNYVHQMPPMVAGVAIYENKSSGHLQLEALFNGLAIHSPPSALSFISNGLLGSKSSSIRLTIEVYDVPRTLPEDFAAIFTQIALSIGIILCFSIFSASMLVPLVEERSIKFKHQLMLTKLHVVTYWISVFIWNAIFYTFYCSFLLLFFLYFGWMKGHFGSLIQLWAAYLWCYVAQIAFVSFLFDKWQRAFTALFSWGTITSLFFLVLTSILTYMLHVADAKHLIDPLNQFFYIINPIYVFSMGIVKISLSTVLFSNGWLLKEEMLTLLISGCVFWILVVIVQSRTISTKINNIYSNLNSKDPLRNSKSEDIDVQTERSRLVSTNDIEFVLAVRDLTKLYGNFPALQKLTFGISGNECFGLLGVNGAGKTTTFDILTGVRFATSGSATVDGVNVNAGPAIGYCPQFDAIPLELTGRQVLKLVARLNGLSDVSTRIRQILHAIRLEEHADKLIKKYSGGQRRRISIGLALLTRSSLIMLDEPTAGIDPSTRRQIWNLLQAIRQQGIAILLTSHSMEECEELCSRIAFLNKGLMIGIGSSQHLKSRFGGSFLLAITISNPSGEITQKLNQIVGEEFENAKMLDDPSASNILRWEIPKSDDGIWGKLFRQAQNLADTYNDSPSDLNLPRIVDFTLTQNSLEQVFLRLSGKELEH</sequence>
<dbReference type="PROSITE" id="PS00211">
    <property type="entry name" value="ABC_TRANSPORTER_1"/>
    <property type="match status" value="2"/>
</dbReference>
<feature type="transmembrane region" description="Helical" evidence="7">
    <location>
        <begin position="1249"/>
        <end position="1272"/>
    </location>
</feature>
<dbReference type="GO" id="GO:0140359">
    <property type="term" value="F:ABC-type transporter activity"/>
    <property type="evidence" value="ECO:0007669"/>
    <property type="project" value="InterPro"/>
</dbReference>
<keyword evidence="3" id="KW-0547">Nucleotide-binding</keyword>
<feature type="transmembrane region" description="Helical" evidence="7">
    <location>
        <begin position="1094"/>
        <end position="1123"/>
    </location>
</feature>
<keyword evidence="5 7" id="KW-1133">Transmembrane helix</keyword>
<feature type="transmembrane region" description="Helical" evidence="7">
    <location>
        <begin position="328"/>
        <end position="355"/>
    </location>
</feature>
<evidence type="ECO:0000256" key="7">
    <source>
        <dbReference type="SAM" id="Phobius"/>
    </source>
</evidence>
<comment type="subcellular location">
    <subcellularLocation>
        <location evidence="1">Membrane</location>
        <topology evidence="1">Multi-pass membrane protein</topology>
    </subcellularLocation>
</comment>
<dbReference type="SUPFAM" id="SSF52540">
    <property type="entry name" value="P-loop containing nucleoside triphosphate hydrolases"/>
    <property type="match status" value="2"/>
</dbReference>
<gene>
    <name evidence="9" type="ORF">MENT_LOCUS36499</name>
</gene>
<evidence type="ECO:0000313" key="10">
    <source>
        <dbReference type="Proteomes" id="UP000580250"/>
    </source>
</evidence>
<dbReference type="SMART" id="SM00382">
    <property type="entry name" value="AAA"/>
    <property type="match status" value="2"/>
</dbReference>
<dbReference type="PROSITE" id="PS50893">
    <property type="entry name" value="ABC_TRANSPORTER_2"/>
    <property type="match status" value="2"/>
</dbReference>
<feature type="transmembrane region" description="Helical" evidence="7">
    <location>
        <begin position="1209"/>
        <end position="1237"/>
    </location>
</feature>
<feature type="transmembrane region" description="Helical" evidence="7">
    <location>
        <begin position="418"/>
        <end position="440"/>
    </location>
</feature>
<protein>
    <recommendedName>
        <fullName evidence="8">ABC transporter domain-containing protein</fullName>
    </recommendedName>
</protein>
<feature type="transmembrane region" description="Helical" evidence="7">
    <location>
        <begin position="1184"/>
        <end position="1202"/>
    </location>
</feature>
<dbReference type="CDD" id="cd03263">
    <property type="entry name" value="ABC_subfamily_A"/>
    <property type="match status" value="2"/>
</dbReference>
<proteinExistence type="predicted"/>
<dbReference type="GO" id="GO:0005319">
    <property type="term" value="F:lipid transporter activity"/>
    <property type="evidence" value="ECO:0007669"/>
    <property type="project" value="TreeGrafter"/>
</dbReference>
<feature type="transmembrane region" description="Helical" evidence="7">
    <location>
        <begin position="937"/>
        <end position="953"/>
    </location>
</feature>
<evidence type="ECO:0000256" key="6">
    <source>
        <dbReference type="ARBA" id="ARBA00023136"/>
    </source>
</evidence>
<feature type="transmembrane region" description="Helical" evidence="7">
    <location>
        <begin position="392"/>
        <end position="411"/>
    </location>
</feature>
<keyword evidence="2 7" id="KW-0812">Transmembrane</keyword>
<name>A0A6V7WAP9_MELEN</name>
<dbReference type="InterPro" id="IPR026082">
    <property type="entry name" value="ABCA"/>
</dbReference>
<evidence type="ECO:0000256" key="4">
    <source>
        <dbReference type="ARBA" id="ARBA00022840"/>
    </source>
</evidence>
<keyword evidence="6 7" id="KW-0472">Membrane</keyword>
<feature type="transmembrane region" description="Helical" evidence="7">
    <location>
        <begin position="41"/>
        <end position="62"/>
    </location>
</feature>
<dbReference type="GO" id="GO:0005524">
    <property type="term" value="F:ATP binding"/>
    <property type="evidence" value="ECO:0007669"/>
    <property type="project" value="UniProtKB-KW"/>
</dbReference>
<dbReference type="Proteomes" id="UP000580250">
    <property type="component" value="Unassembled WGS sequence"/>
</dbReference>
<dbReference type="Gene3D" id="3.40.50.300">
    <property type="entry name" value="P-loop containing nucleotide triphosphate hydrolases"/>
    <property type="match status" value="2"/>
</dbReference>
<dbReference type="FunFam" id="3.40.50.300:FF:000933">
    <property type="entry name" value="ABC transporter A family member 7"/>
    <property type="match status" value="1"/>
</dbReference>
<dbReference type="Pfam" id="PF12698">
    <property type="entry name" value="ABC2_membrane_3"/>
    <property type="match status" value="2"/>
</dbReference>
<feature type="transmembrane region" description="Helical" evidence="7">
    <location>
        <begin position="1144"/>
        <end position="1172"/>
    </location>
</feature>
<reference evidence="9 10" key="1">
    <citation type="submission" date="2020-08" db="EMBL/GenBank/DDBJ databases">
        <authorList>
            <person name="Koutsovoulos G."/>
            <person name="Danchin GJ E."/>
        </authorList>
    </citation>
    <scope>NUCLEOTIDE SEQUENCE [LARGE SCALE GENOMIC DNA]</scope>
</reference>
<feature type="transmembrane region" description="Helical" evidence="7">
    <location>
        <begin position="362"/>
        <end position="386"/>
    </location>
</feature>
<dbReference type="GO" id="GO:0016020">
    <property type="term" value="C:membrane"/>
    <property type="evidence" value="ECO:0007669"/>
    <property type="project" value="UniProtKB-SubCell"/>
</dbReference>
<comment type="caution">
    <text evidence="9">The sequence shown here is derived from an EMBL/GenBank/DDBJ whole genome shotgun (WGS) entry which is preliminary data.</text>
</comment>
<feature type="domain" description="ABC transporter" evidence="8">
    <location>
        <begin position="1349"/>
        <end position="1572"/>
    </location>
</feature>
<dbReference type="InterPro" id="IPR017871">
    <property type="entry name" value="ABC_transporter-like_CS"/>
</dbReference>
<dbReference type="InterPro" id="IPR027417">
    <property type="entry name" value="P-loop_NTPase"/>
</dbReference>
<feature type="transmembrane region" description="Helical" evidence="7">
    <location>
        <begin position="460"/>
        <end position="485"/>
    </location>
</feature>
<dbReference type="PANTHER" id="PTHR19229">
    <property type="entry name" value="ATP-BINDING CASSETTE TRANSPORTER SUBFAMILY A ABCA"/>
    <property type="match status" value="1"/>
</dbReference>
<dbReference type="EMBL" id="CAJEWN010000492">
    <property type="protein sequence ID" value="CAD2184159.1"/>
    <property type="molecule type" value="Genomic_DNA"/>
</dbReference>
<dbReference type="InterPro" id="IPR003439">
    <property type="entry name" value="ABC_transporter-like_ATP-bd"/>
</dbReference>
<evidence type="ECO:0000313" key="9">
    <source>
        <dbReference type="EMBL" id="CAD2184159.1"/>
    </source>
</evidence>
<evidence type="ECO:0000256" key="1">
    <source>
        <dbReference type="ARBA" id="ARBA00004141"/>
    </source>
</evidence>
<evidence type="ECO:0000256" key="2">
    <source>
        <dbReference type="ARBA" id="ARBA00022692"/>
    </source>
</evidence>
<dbReference type="InterPro" id="IPR013525">
    <property type="entry name" value="ABC2_TM"/>
</dbReference>
<evidence type="ECO:0000259" key="8">
    <source>
        <dbReference type="PROSITE" id="PS50893"/>
    </source>
</evidence>
<dbReference type="InterPro" id="IPR003593">
    <property type="entry name" value="AAA+_ATPase"/>
</dbReference>
<evidence type="ECO:0000256" key="3">
    <source>
        <dbReference type="ARBA" id="ARBA00022741"/>
    </source>
</evidence>
<feature type="domain" description="ABC transporter" evidence="8">
    <location>
        <begin position="545"/>
        <end position="783"/>
    </location>
</feature>